<dbReference type="EMBL" id="UINC01147056">
    <property type="protein sequence ID" value="SVD38157.1"/>
    <property type="molecule type" value="Genomic_DNA"/>
</dbReference>
<dbReference type="AlphaFoldDB" id="A0A382UVH3"/>
<organism evidence="1">
    <name type="scientific">marine metagenome</name>
    <dbReference type="NCBI Taxonomy" id="408172"/>
    <lineage>
        <taxon>unclassified sequences</taxon>
        <taxon>metagenomes</taxon>
        <taxon>ecological metagenomes</taxon>
    </lineage>
</organism>
<reference evidence="1" key="1">
    <citation type="submission" date="2018-05" db="EMBL/GenBank/DDBJ databases">
        <authorList>
            <person name="Lanie J.A."/>
            <person name="Ng W.-L."/>
            <person name="Kazmierczak K.M."/>
            <person name="Andrzejewski T.M."/>
            <person name="Davidsen T.M."/>
            <person name="Wayne K.J."/>
            <person name="Tettelin H."/>
            <person name="Glass J.I."/>
            <person name="Rusch D."/>
            <person name="Podicherti R."/>
            <person name="Tsui H.-C.T."/>
            <person name="Winkler M.E."/>
        </authorList>
    </citation>
    <scope>NUCLEOTIDE SEQUENCE</scope>
</reference>
<accession>A0A382UVH3</accession>
<gene>
    <name evidence="1" type="ORF">METZ01_LOCUS391011</name>
</gene>
<protein>
    <submittedName>
        <fullName evidence="1">Uncharacterized protein</fullName>
    </submittedName>
</protein>
<proteinExistence type="predicted"/>
<sequence length="110" mass="11960">MHVRGEGEFGISVAGETIILRQVIDQYTWIAPRVGTVANIQMISVLPVGDTSLLETVVSSVMFLQSFSGTGTAVASVSWGQLKDMSRLPHFARLTTLRAPSIFRPRSSPK</sequence>
<evidence type="ECO:0000313" key="1">
    <source>
        <dbReference type="EMBL" id="SVD38157.1"/>
    </source>
</evidence>
<name>A0A382UVH3_9ZZZZ</name>